<reference evidence="3 4" key="1">
    <citation type="submission" date="2020-08" db="EMBL/GenBank/DDBJ databases">
        <title>Genomic Encyclopedia of Type Strains, Phase IV (KMG-IV): sequencing the most valuable type-strain genomes for metagenomic binning, comparative biology and taxonomic classification.</title>
        <authorList>
            <person name="Goeker M."/>
        </authorList>
    </citation>
    <scope>NUCLEOTIDE SEQUENCE [LARGE SCALE GENOMIC DNA]</scope>
    <source>
        <strain evidence="3 4">DSM 28101</strain>
    </source>
</reference>
<evidence type="ECO:0000259" key="2">
    <source>
        <dbReference type="Pfam" id="PF03807"/>
    </source>
</evidence>
<dbReference type="SUPFAM" id="SSF51735">
    <property type="entry name" value="NAD(P)-binding Rossmann-fold domains"/>
    <property type="match status" value="1"/>
</dbReference>
<keyword evidence="4" id="KW-1185">Reference proteome</keyword>
<dbReference type="AlphaFoldDB" id="A0A7W6KHP7"/>
<dbReference type="Pfam" id="PF03807">
    <property type="entry name" value="F420_oxidored"/>
    <property type="match status" value="1"/>
</dbReference>
<comment type="caution">
    <text evidence="3">The sequence shown here is derived from an EMBL/GenBank/DDBJ whole genome shotgun (WGS) entry which is preliminary data.</text>
</comment>
<dbReference type="InterPro" id="IPR036291">
    <property type="entry name" value="NAD(P)-bd_dom_sf"/>
</dbReference>
<dbReference type="InterPro" id="IPR051267">
    <property type="entry name" value="STEAP_metalloreductase"/>
</dbReference>
<proteinExistence type="predicted"/>
<keyword evidence="1" id="KW-0560">Oxidoreductase</keyword>
<dbReference type="InterPro" id="IPR028939">
    <property type="entry name" value="P5C_Rdtase_cat_N"/>
</dbReference>
<protein>
    <recommendedName>
        <fullName evidence="2">Pyrroline-5-carboxylate reductase catalytic N-terminal domain-containing protein</fullName>
    </recommendedName>
</protein>
<dbReference type="RefSeq" id="WP_246413477.1">
    <property type="nucleotide sequence ID" value="NZ_JACIDZ010000001.1"/>
</dbReference>
<dbReference type="EMBL" id="JACIDZ010000001">
    <property type="protein sequence ID" value="MBB4120158.1"/>
    <property type="molecule type" value="Genomic_DNA"/>
</dbReference>
<dbReference type="PANTHER" id="PTHR14239:SF10">
    <property type="entry name" value="REDUCTASE"/>
    <property type="match status" value="1"/>
</dbReference>
<evidence type="ECO:0000256" key="1">
    <source>
        <dbReference type="ARBA" id="ARBA00023002"/>
    </source>
</evidence>
<dbReference type="Proteomes" id="UP000530571">
    <property type="component" value="Unassembled WGS sequence"/>
</dbReference>
<dbReference type="GO" id="GO:0016491">
    <property type="term" value="F:oxidoreductase activity"/>
    <property type="evidence" value="ECO:0007669"/>
    <property type="project" value="UniProtKB-KW"/>
</dbReference>
<feature type="domain" description="Pyrroline-5-carboxylate reductase catalytic N-terminal" evidence="2">
    <location>
        <begin position="11"/>
        <end position="100"/>
    </location>
</feature>
<organism evidence="3 4">
    <name type="scientific">Martelella radicis</name>
    <dbReference type="NCBI Taxonomy" id="1397476"/>
    <lineage>
        <taxon>Bacteria</taxon>
        <taxon>Pseudomonadati</taxon>
        <taxon>Pseudomonadota</taxon>
        <taxon>Alphaproteobacteria</taxon>
        <taxon>Hyphomicrobiales</taxon>
        <taxon>Aurantimonadaceae</taxon>
        <taxon>Martelella</taxon>
    </lineage>
</organism>
<dbReference type="PANTHER" id="PTHR14239">
    <property type="entry name" value="DUDULIN-RELATED"/>
    <property type="match status" value="1"/>
</dbReference>
<dbReference type="Gene3D" id="3.40.50.720">
    <property type="entry name" value="NAD(P)-binding Rossmann-like Domain"/>
    <property type="match status" value="1"/>
</dbReference>
<gene>
    <name evidence="3" type="ORF">GGR30_000053</name>
</gene>
<evidence type="ECO:0000313" key="3">
    <source>
        <dbReference type="EMBL" id="MBB4120158.1"/>
    </source>
</evidence>
<sequence length="209" mass="21672">MTITLEMNIMKIGIIGASRLGQTLARHLSAIGIEVIIANSRGPETLAALTAELGSNVSAGTPDDAATCDMTIIAVPWTRVEELLESLPDWNGRILIDATNAFLSYAPDFELADLGGRASSEILAEQAPGARVVKAFNTLDARLLSRNPREPGGRRVMFISGDDAGAKGDVSSILAALGFAVIDLGGLADGGRIQQVGGPLAGHDLLKAG</sequence>
<name>A0A7W6KHP7_9HYPH</name>
<evidence type="ECO:0000313" key="4">
    <source>
        <dbReference type="Proteomes" id="UP000530571"/>
    </source>
</evidence>
<accession>A0A7W6KHP7</accession>